<dbReference type="Proteomes" id="UP000240883">
    <property type="component" value="Unassembled WGS sequence"/>
</dbReference>
<accession>A0A2T2NP81</accession>
<proteinExistence type="predicted"/>
<reference evidence="2 3" key="1">
    <citation type="journal article" date="2018" name="Front. Microbiol.">
        <title>Genome-Wide Analysis of Corynespora cassiicola Leaf Fall Disease Putative Effectors.</title>
        <authorList>
            <person name="Lopez D."/>
            <person name="Ribeiro S."/>
            <person name="Label P."/>
            <person name="Fumanal B."/>
            <person name="Venisse J.S."/>
            <person name="Kohler A."/>
            <person name="de Oliveira R.R."/>
            <person name="Labutti K."/>
            <person name="Lipzen A."/>
            <person name="Lail K."/>
            <person name="Bauer D."/>
            <person name="Ohm R.A."/>
            <person name="Barry K.W."/>
            <person name="Spatafora J."/>
            <person name="Grigoriev I.V."/>
            <person name="Martin F.M."/>
            <person name="Pujade-Renaud V."/>
        </authorList>
    </citation>
    <scope>NUCLEOTIDE SEQUENCE [LARGE SCALE GENOMIC DNA]</scope>
    <source>
        <strain evidence="2 3">Philippines</strain>
    </source>
</reference>
<sequence length="166" mass="17971">MRAVKGAAGEGAEGRAQVPASFTLLVPSPGRVVSQRAESGRARGAAEQGRPGLARAETRARRGGAFDGAPRRMAEARRRGQQAGGQYVRSNLQSFPQRRSCDRPPEYMGLGRVVRMGGCRNGRMLGRAAAKEDFFAWPLHTRFGKAAQFWPPEVANDAQVRVLEAP</sequence>
<evidence type="ECO:0000313" key="2">
    <source>
        <dbReference type="EMBL" id="PSN67252.1"/>
    </source>
</evidence>
<feature type="compositionally biased region" description="Basic and acidic residues" evidence="1">
    <location>
        <begin position="69"/>
        <end position="78"/>
    </location>
</feature>
<keyword evidence="3" id="KW-1185">Reference proteome</keyword>
<evidence type="ECO:0000313" key="3">
    <source>
        <dbReference type="Proteomes" id="UP000240883"/>
    </source>
</evidence>
<name>A0A2T2NP81_CORCC</name>
<gene>
    <name evidence="2" type="ORF">BS50DRAFT_387080</name>
</gene>
<dbReference type="AlphaFoldDB" id="A0A2T2NP81"/>
<feature type="region of interest" description="Disordered" evidence="1">
    <location>
        <begin position="31"/>
        <end position="103"/>
    </location>
</feature>
<feature type="compositionally biased region" description="Low complexity" evidence="1">
    <location>
        <begin position="34"/>
        <end position="55"/>
    </location>
</feature>
<organism evidence="2 3">
    <name type="scientific">Corynespora cassiicola Philippines</name>
    <dbReference type="NCBI Taxonomy" id="1448308"/>
    <lineage>
        <taxon>Eukaryota</taxon>
        <taxon>Fungi</taxon>
        <taxon>Dikarya</taxon>
        <taxon>Ascomycota</taxon>
        <taxon>Pezizomycotina</taxon>
        <taxon>Dothideomycetes</taxon>
        <taxon>Pleosporomycetidae</taxon>
        <taxon>Pleosporales</taxon>
        <taxon>Corynesporascaceae</taxon>
        <taxon>Corynespora</taxon>
    </lineage>
</organism>
<evidence type="ECO:0000256" key="1">
    <source>
        <dbReference type="SAM" id="MobiDB-lite"/>
    </source>
</evidence>
<protein>
    <submittedName>
        <fullName evidence="2">Uncharacterized protein</fullName>
    </submittedName>
</protein>
<feature type="compositionally biased region" description="Polar residues" evidence="1">
    <location>
        <begin position="88"/>
        <end position="97"/>
    </location>
</feature>
<dbReference type="EMBL" id="KZ678135">
    <property type="protein sequence ID" value="PSN67252.1"/>
    <property type="molecule type" value="Genomic_DNA"/>
</dbReference>